<organism evidence="2 3">
    <name type="scientific">Amblyomma americanum</name>
    <name type="common">Lone star tick</name>
    <dbReference type="NCBI Taxonomy" id="6943"/>
    <lineage>
        <taxon>Eukaryota</taxon>
        <taxon>Metazoa</taxon>
        <taxon>Ecdysozoa</taxon>
        <taxon>Arthropoda</taxon>
        <taxon>Chelicerata</taxon>
        <taxon>Arachnida</taxon>
        <taxon>Acari</taxon>
        <taxon>Parasitiformes</taxon>
        <taxon>Ixodida</taxon>
        <taxon>Ixodoidea</taxon>
        <taxon>Ixodidae</taxon>
        <taxon>Amblyomminae</taxon>
        <taxon>Amblyomma</taxon>
    </lineage>
</organism>
<proteinExistence type="predicted"/>
<accession>A0AAQ4DZD9</accession>
<evidence type="ECO:0000313" key="2">
    <source>
        <dbReference type="EMBL" id="KAK8767829.1"/>
    </source>
</evidence>
<keyword evidence="3" id="KW-1185">Reference proteome</keyword>
<reference evidence="2 3" key="1">
    <citation type="journal article" date="2023" name="Arcadia Sci">
        <title>De novo assembly of a long-read Amblyomma americanum tick genome.</title>
        <authorList>
            <person name="Chou S."/>
            <person name="Poskanzer K.E."/>
            <person name="Rollins M."/>
            <person name="Thuy-Boun P.S."/>
        </authorList>
    </citation>
    <scope>NUCLEOTIDE SEQUENCE [LARGE SCALE GENOMIC DNA]</scope>
    <source>
        <strain evidence="2">F_SG_1</strain>
        <tissue evidence="2">Salivary glands</tissue>
    </source>
</reference>
<dbReference type="AlphaFoldDB" id="A0AAQ4DZD9"/>
<feature type="region of interest" description="Disordered" evidence="1">
    <location>
        <begin position="1"/>
        <end position="38"/>
    </location>
</feature>
<comment type="caution">
    <text evidence="2">The sequence shown here is derived from an EMBL/GenBank/DDBJ whole genome shotgun (WGS) entry which is preliminary data.</text>
</comment>
<evidence type="ECO:0000256" key="1">
    <source>
        <dbReference type="SAM" id="MobiDB-lite"/>
    </source>
</evidence>
<gene>
    <name evidence="2" type="ORF">V5799_005389</name>
</gene>
<name>A0AAQ4DZD9_AMBAM</name>
<protein>
    <submittedName>
        <fullName evidence="2">Uncharacterized protein</fullName>
    </submittedName>
</protein>
<dbReference type="Proteomes" id="UP001321473">
    <property type="component" value="Unassembled WGS sequence"/>
</dbReference>
<sequence length="105" mass="11131">MKKGTEAVSKPAPPYLAAVSADDSAPPANTPSSPCETSGTCWLGQGGLLGHGRSWAGAPRAPSCRCCHAEFANERLVSDHWKCKHPSSCLTAPTPKLPWTKKEME</sequence>
<feature type="compositionally biased region" description="Low complexity" evidence="1">
    <location>
        <begin position="17"/>
        <end position="27"/>
    </location>
</feature>
<evidence type="ECO:0000313" key="3">
    <source>
        <dbReference type="Proteomes" id="UP001321473"/>
    </source>
</evidence>
<dbReference type="EMBL" id="JARKHS020024920">
    <property type="protein sequence ID" value="KAK8767829.1"/>
    <property type="molecule type" value="Genomic_DNA"/>
</dbReference>